<accession>A0ABW7CLL6</accession>
<protein>
    <recommendedName>
        <fullName evidence="3">Bacteriophage protein</fullName>
    </recommendedName>
</protein>
<evidence type="ECO:0000313" key="1">
    <source>
        <dbReference type="EMBL" id="MFG6076982.1"/>
    </source>
</evidence>
<organism evidence="1 2">
    <name type="scientific">Erwinia plantamica</name>
    <dbReference type="NCBI Taxonomy" id="3237104"/>
    <lineage>
        <taxon>Bacteria</taxon>
        <taxon>Pseudomonadati</taxon>
        <taxon>Pseudomonadota</taxon>
        <taxon>Gammaproteobacteria</taxon>
        <taxon>Enterobacterales</taxon>
        <taxon>Erwiniaceae</taxon>
        <taxon>Erwinia</taxon>
    </lineage>
</organism>
<proteinExistence type="predicted"/>
<keyword evidence="2" id="KW-1185">Reference proteome</keyword>
<reference evidence="1 2" key="1">
    <citation type="submission" date="2024-07" db="EMBL/GenBank/DDBJ databases">
        <title>Novel bacterial strain Erwinia sp. OPT-41 promoting growth of various crops.</title>
        <authorList>
            <person name="Egorshina A."/>
            <person name="Lukyantsev M.A."/>
            <person name="Golubev S.N."/>
            <person name="Muratova A.Y."/>
            <person name="Bulygina E.A."/>
        </authorList>
    </citation>
    <scope>NUCLEOTIDE SEQUENCE [LARGE SCALE GENOMIC DNA]</scope>
    <source>
        <strain evidence="1 2">OPT-41</strain>
    </source>
</reference>
<gene>
    <name evidence="1" type="ORF">AB3U87_11500</name>
</gene>
<sequence length="216" mass="23567">MNPTEFTINDGWQKFTLSGPAVLQVRQGKVLLAYNEQPEFDRNAYTVTKNFPIRGVTDIFVKTAANNRETSVIVLGDTEESDSGESFSLTPIKDRVKIAMAAGGMPGQVPSAMKSIAGYVVRFSTTLSNTPRSWNDLTINLSQPLVNVVNGVATLITHVSTIDSYLTVNGVSTVTYTIYFSTLPTHITNNAGSLEEVDVWSSSAVTKIQLTIDYYV</sequence>
<name>A0ABW7CLL6_9GAMM</name>
<evidence type="ECO:0008006" key="3">
    <source>
        <dbReference type="Google" id="ProtNLM"/>
    </source>
</evidence>
<evidence type="ECO:0000313" key="2">
    <source>
        <dbReference type="Proteomes" id="UP001605250"/>
    </source>
</evidence>
<dbReference type="RefSeq" id="WP_394149059.1">
    <property type="nucleotide sequence ID" value="NZ_JBGCUC010000009.1"/>
</dbReference>
<comment type="caution">
    <text evidence="1">The sequence shown here is derived from an EMBL/GenBank/DDBJ whole genome shotgun (WGS) entry which is preliminary data.</text>
</comment>
<dbReference type="Proteomes" id="UP001605250">
    <property type="component" value="Unassembled WGS sequence"/>
</dbReference>
<dbReference type="EMBL" id="JBGCUC010000009">
    <property type="protein sequence ID" value="MFG6076982.1"/>
    <property type="molecule type" value="Genomic_DNA"/>
</dbReference>